<evidence type="ECO:0000313" key="2">
    <source>
        <dbReference type="EMBL" id="KAF9075553.1"/>
    </source>
</evidence>
<comment type="caution">
    <text evidence="2">The sequence shown here is derived from an EMBL/GenBank/DDBJ whole genome shotgun (WGS) entry which is preliminary data.</text>
</comment>
<protein>
    <submittedName>
        <fullName evidence="2">Uncharacterized protein</fullName>
    </submittedName>
</protein>
<reference evidence="2" key="1">
    <citation type="submission" date="2020-11" db="EMBL/GenBank/DDBJ databases">
        <authorList>
            <consortium name="DOE Joint Genome Institute"/>
            <person name="Ahrendt S."/>
            <person name="Riley R."/>
            <person name="Andreopoulos W."/>
            <person name="Labutti K."/>
            <person name="Pangilinan J."/>
            <person name="Ruiz-Duenas F.J."/>
            <person name="Barrasa J.M."/>
            <person name="Sanchez-Garcia M."/>
            <person name="Camarero S."/>
            <person name="Miyauchi S."/>
            <person name="Serrano A."/>
            <person name="Linde D."/>
            <person name="Babiker R."/>
            <person name="Drula E."/>
            <person name="Ayuso-Fernandez I."/>
            <person name="Pacheco R."/>
            <person name="Padilla G."/>
            <person name="Ferreira P."/>
            <person name="Barriuso J."/>
            <person name="Kellner H."/>
            <person name="Castanera R."/>
            <person name="Alfaro M."/>
            <person name="Ramirez L."/>
            <person name="Pisabarro A.G."/>
            <person name="Kuo A."/>
            <person name="Tritt A."/>
            <person name="Lipzen A."/>
            <person name="He G."/>
            <person name="Yan M."/>
            <person name="Ng V."/>
            <person name="Cullen D."/>
            <person name="Martin F."/>
            <person name="Rosso M.-N."/>
            <person name="Henrissat B."/>
            <person name="Hibbett D."/>
            <person name="Martinez A.T."/>
            <person name="Grigoriev I.V."/>
        </authorList>
    </citation>
    <scope>NUCLEOTIDE SEQUENCE</scope>
    <source>
        <strain evidence="2">AH 40177</strain>
    </source>
</reference>
<accession>A0A9P5Q6J5</accession>
<evidence type="ECO:0000256" key="1">
    <source>
        <dbReference type="SAM" id="MobiDB-lite"/>
    </source>
</evidence>
<name>A0A9P5Q6J5_9AGAR</name>
<proteinExistence type="predicted"/>
<evidence type="ECO:0000313" key="3">
    <source>
        <dbReference type="Proteomes" id="UP000772434"/>
    </source>
</evidence>
<keyword evidence="3" id="KW-1185">Reference proteome</keyword>
<dbReference type="Proteomes" id="UP000772434">
    <property type="component" value="Unassembled WGS sequence"/>
</dbReference>
<organism evidence="2 3">
    <name type="scientific">Rhodocollybia butyracea</name>
    <dbReference type="NCBI Taxonomy" id="206335"/>
    <lineage>
        <taxon>Eukaryota</taxon>
        <taxon>Fungi</taxon>
        <taxon>Dikarya</taxon>
        <taxon>Basidiomycota</taxon>
        <taxon>Agaricomycotina</taxon>
        <taxon>Agaricomycetes</taxon>
        <taxon>Agaricomycetidae</taxon>
        <taxon>Agaricales</taxon>
        <taxon>Marasmiineae</taxon>
        <taxon>Omphalotaceae</taxon>
        <taxon>Rhodocollybia</taxon>
    </lineage>
</organism>
<dbReference type="AlphaFoldDB" id="A0A9P5Q6J5"/>
<dbReference type="OrthoDB" id="2943086at2759"/>
<dbReference type="EMBL" id="JADNRY010000009">
    <property type="protein sequence ID" value="KAF9075553.1"/>
    <property type="molecule type" value="Genomic_DNA"/>
</dbReference>
<feature type="compositionally biased region" description="Low complexity" evidence="1">
    <location>
        <begin position="137"/>
        <end position="149"/>
    </location>
</feature>
<sequence>MPTLTTSKTGEDAANTDWPIHFESVSWAYESPTFKAKFKAPYRLSKLLQSQANDDDIGALERDLELNNELVGVAAAVDVLCAYEENSGFHYKFGGDHSEPVSDISREIDDDNVVLSRENWDDMTQNLTGDFSEDGSDSSSLASSLVLDSSDWEMPSTPKPPFLSPRSLHPRD</sequence>
<feature type="region of interest" description="Disordered" evidence="1">
    <location>
        <begin position="124"/>
        <end position="172"/>
    </location>
</feature>
<gene>
    <name evidence="2" type="ORF">BDP27DRAFT_1039719</name>
</gene>